<protein>
    <recommendedName>
        <fullName evidence="3">DUF4145 domain-containing protein</fullName>
    </recommendedName>
</protein>
<keyword evidence="2" id="KW-1185">Reference proteome</keyword>
<dbReference type="EMBL" id="FQVF01000009">
    <property type="protein sequence ID" value="SHF56714.1"/>
    <property type="molecule type" value="Genomic_DNA"/>
</dbReference>
<sequence length="156" mass="17942">METTKRQVQAFNRFLELLPHGKDKELVILKGHLLIEEQVWLILRQKLVNFSALKDAGLNCHGSICLAQSLFPSNHNPKIWKSIKKLNKLRNSIAHNIDLKGLNDKIDDFVQSASSGWDIEEDKDQNFELTLWSIFVQISSFVDDGLDEDIKLLFPE</sequence>
<dbReference type="AlphaFoldDB" id="A0A1M5CPN0"/>
<evidence type="ECO:0008006" key="3">
    <source>
        <dbReference type="Google" id="ProtNLM"/>
    </source>
</evidence>
<organism evidence="1 2">
    <name type="scientific">Marinomonas polaris DSM 16579</name>
    <dbReference type="NCBI Taxonomy" id="1122206"/>
    <lineage>
        <taxon>Bacteria</taxon>
        <taxon>Pseudomonadati</taxon>
        <taxon>Pseudomonadota</taxon>
        <taxon>Gammaproteobacteria</taxon>
        <taxon>Oceanospirillales</taxon>
        <taxon>Oceanospirillaceae</taxon>
        <taxon>Marinomonas</taxon>
    </lineage>
</organism>
<dbReference type="Proteomes" id="UP000184517">
    <property type="component" value="Unassembled WGS sequence"/>
</dbReference>
<gene>
    <name evidence="1" type="ORF">SAMN02745753_02207</name>
</gene>
<name>A0A1M5CPN0_9GAMM</name>
<dbReference type="RefSeq" id="WP_072839751.1">
    <property type="nucleotide sequence ID" value="NZ_FQVF01000009.1"/>
</dbReference>
<proteinExistence type="predicted"/>
<reference evidence="2" key="1">
    <citation type="submission" date="2016-11" db="EMBL/GenBank/DDBJ databases">
        <authorList>
            <person name="Varghese N."/>
            <person name="Submissions S."/>
        </authorList>
    </citation>
    <scope>NUCLEOTIDE SEQUENCE [LARGE SCALE GENOMIC DNA]</scope>
    <source>
        <strain evidence="2">DSM 16579</strain>
    </source>
</reference>
<evidence type="ECO:0000313" key="2">
    <source>
        <dbReference type="Proteomes" id="UP000184517"/>
    </source>
</evidence>
<dbReference type="OrthoDB" id="8479922at2"/>
<evidence type="ECO:0000313" key="1">
    <source>
        <dbReference type="EMBL" id="SHF56714.1"/>
    </source>
</evidence>
<accession>A0A1M5CPN0</accession>